<reference evidence="5" key="1">
    <citation type="journal article" date="2002" name="Proc. Natl. Acad. Sci. U.S.A.">
        <title>Generation and initial analysis of more than 15,000 full-length human and mouse cDNA sequences.</title>
        <authorList>
            <consortium name="Mammalian Gene Collection Program Team"/>
            <person name="Strausberg R.L."/>
            <person name="Feingold E.A."/>
            <person name="Grouse L.H."/>
            <person name="Derge J.G."/>
            <person name="Klausner R.D."/>
            <person name="Collins F.S."/>
            <person name="Wagner L."/>
            <person name="Shenmen C.M."/>
            <person name="Schuler G.D."/>
            <person name="Altschul S.F."/>
            <person name="Zeeberg B."/>
            <person name="Buetow K.H."/>
            <person name="Schaefer C.F."/>
            <person name="Bhat N.K."/>
            <person name="Hopkins R.F."/>
            <person name="Jordan H."/>
            <person name="Moore T."/>
            <person name="Max S.I."/>
            <person name="Wang J."/>
            <person name="Hsieh F."/>
            <person name="Diatchenko L."/>
            <person name="Marusina K."/>
            <person name="Farmer A.A."/>
            <person name="Rubin G.M."/>
            <person name="Hong L."/>
            <person name="Stapleton M."/>
            <person name="Soares M.B."/>
            <person name="Bonaldo M.F."/>
            <person name="Casavant T.L."/>
            <person name="Scheetz T.E."/>
            <person name="Brownstein M.J."/>
            <person name="Usdin T.B."/>
            <person name="Toshiyuki S."/>
            <person name="Carninci P."/>
            <person name="Prange C."/>
            <person name="Raha S.S."/>
            <person name="Loquellano N.A."/>
            <person name="Peters G.J."/>
            <person name="Abramson R.D."/>
            <person name="Mullahy S.J."/>
            <person name="Bosak S.A."/>
            <person name="McEwan P.J."/>
            <person name="McKernan K.J."/>
            <person name="Malek J.A."/>
            <person name="Gunaratne P.H."/>
            <person name="Richards S."/>
            <person name="Worley K.C."/>
            <person name="Hale S."/>
            <person name="Garcia A.M."/>
            <person name="Gay L.J."/>
            <person name="Hulyk S.W."/>
            <person name="Villalon D.K."/>
            <person name="Muzny D.M."/>
            <person name="Sodergren E.J."/>
            <person name="Lu X."/>
            <person name="Gibbs R.A."/>
            <person name="Fahey J."/>
            <person name="Helton E."/>
            <person name="Ketteman M."/>
            <person name="Madan A."/>
            <person name="Rodrigues S."/>
            <person name="Sanchez A."/>
            <person name="Whiting M."/>
            <person name="Madan A."/>
            <person name="Young A.C."/>
            <person name="Shevchenko Y."/>
            <person name="Bouffard G.G."/>
            <person name="Blakesley R.W."/>
            <person name="Touchman J.W."/>
            <person name="Green E.D."/>
            <person name="Dickson M.C."/>
            <person name="Rodriguez A.C."/>
            <person name="Grimwood J."/>
            <person name="Schmutz J."/>
            <person name="Myers R.M."/>
            <person name="Butterfield Y.S."/>
            <person name="Krzywinski M.I."/>
            <person name="Skalska U."/>
            <person name="Smailus D.E."/>
            <person name="Schnerch A."/>
            <person name="Schein J.E."/>
            <person name="Jones S.J."/>
            <person name="Marra M.A."/>
        </authorList>
    </citation>
    <scope>NUCLEOTIDE SEQUENCE</scope>
    <source>
        <strain evidence="5">Tuebingen</strain>
    </source>
</reference>
<accession>A0A8M2B2I6</accession>
<feature type="region of interest" description="Disordered" evidence="1">
    <location>
        <begin position="878"/>
        <end position="907"/>
    </location>
</feature>
<dbReference type="PaxDb" id="7955-ENSDARP00000127662"/>
<feature type="compositionally biased region" description="Low complexity" evidence="1">
    <location>
        <begin position="878"/>
        <end position="898"/>
    </location>
</feature>
<feature type="compositionally biased region" description="Low complexity" evidence="1">
    <location>
        <begin position="345"/>
        <end position="365"/>
    </location>
</feature>
<keyword evidence="7" id="KW-1267">Proteomics identification</keyword>
<accession>A0A0R4ID77</accession>
<dbReference type="GeneTree" id="ENSGT00990000210016"/>
<evidence type="ECO:0007829" key="7">
    <source>
        <dbReference type="PeptideAtlas" id="A0A0R4ID77"/>
    </source>
</evidence>
<feature type="compositionally biased region" description="Low complexity" evidence="1">
    <location>
        <begin position="193"/>
        <end position="223"/>
    </location>
</feature>
<feature type="compositionally biased region" description="Low complexity" evidence="1">
    <location>
        <begin position="513"/>
        <end position="544"/>
    </location>
</feature>
<dbReference type="Proteomes" id="UP000000437">
    <property type="component" value="Chromosome 12"/>
</dbReference>
<keyword evidence="2 5" id="KW-0732">Signal</keyword>
<reference evidence="3 4" key="2">
    <citation type="journal article" date="2013" name="Nature">
        <title>The zebrafish reference genome sequence and its relationship to the human genome.</title>
        <authorList>
            <consortium name="Genome Reference Consortium Zebrafish"/>
            <person name="Howe K."/>
            <person name="Clark M.D."/>
            <person name="Torroja C.F."/>
            <person name="Torrance J."/>
            <person name="Berthelot C."/>
            <person name="Muffato M."/>
            <person name="Collins J.E."/>
            <person name="Humphray S."/>
            <person name="McLaren K."/>
            <person name="Matthews L."/>
            <person name="McLaren S."/>
            <person name="Sealy I."/>
            <person name="Caccamo M."/>
            <person name="Churcher C."/>
            <person name="Scott C."/>
            <person name="Barrett J.C."/>
            <person name="Koch R."/>
            <person name="Rauch G.J."/>
            <person name="White S."/>
            <person name="Chow W."/>
            <person name="Kilian B."/>
            <person name="Quintais L.T."/>
            <person name="Guerra-Assuncao J.A."/>
            <person name="Zhou Y."/>
            <person name="Gu Y."/>
            <person name="Yen J."/>
            <person name="Vogel J.H."/>
            <person name="Eyre T."/>
            <person name="Redmond S."/>
            <person name="Banerjee R."/>
            <person name="Chi J."/>
            <person name="Fu B."/>
            <person name="Langley E."/>
            <person name="Maguire S.F."/>
            <person name="Laird G.K."/>
            <person name="Lloyd D."/>
            <person name="Kenyon E."/>
            <person name="Donaldson S."/>
            <person name="Sehra H."/>
            <person name="Almeida-King J."/>
            <person name="Loveland J."/>
            <person name="Trevanion S."/>
            <person name="Jones M."/>
            <person name="Quail M."/>
            <person name="Willey D."/>
            <person name="Hunt A."/>
            <person name="Burton J."/>
            <person name="Sims S."/>
            <person name="McLay K."/>
            <person name="Plumb B."/>
            <person name="Davis J."/>
            <person name="Clee C."/>
            <person name="Oliver K."/>
            <person name="Clark R."/>
            <person name="Riddle C."/>
            <person name="Elliot D."/>
            <person name="Eliott D."/>
            <person name="Threadgold G."/>
            <person name="Harden G."/>
            <person name="Ware D."/>
            <person name="Begum S."/>
            <person name="Mortimore B."/>
            <person name="Mortimer B."/>
            <person name="Kerry G."/>
            <person name="Heath P."/>
            <person name="Phillimore B."/>
            <person name="Tracey A."/>
            <person name="Corby N."/>
            <person name="Dunn M."/>
            <person name="Johnson C."/>
            <person name="Wood J."/>
            <person name="Clark S."/>
            <person name="Pelan S."/>
            <person name="Griffiths G."/>
            <person name="Smith M."/>
            <person name="Glithero R."/>
            <person name="Howden P."/>
            <person name="Barker N."/>
            <person name="Lloyd C."/>
            <person name="Stevens C."/>
            <person name="Harley J."/>
            <person name="Holt K."/>
            <person name="Panagiotidis G."/>
            <person name="Lovell J."/>
            <person name="Beasley H."/>
            <person name="Henderson C."/>
            <person name="Gordon D."/>
            <person name="Auger K."/>
            <person name="Wright D."/>
            <person name="Collins J."/>
            <person name="Raisen C."/>
            <person name="Dyer L."/>
            <person name="Leung K."/>
            <person name="Robertson L."/>
            <person name="Ambridge K."/>
            <person name="Leongamornlert D."/>
            <person name="McGuire S."/>
            <person name="Gilderthorp R."/>
            <person name="Griffiths C."/>
            <person name="Manthravadi D."/>
            <person name="Nichol S."/>
            <person name="Barker G."/>
            <person name="Whitehead S."/>
            <person name="Kay M."/>
            <person name="Brown J."/>
            <person name="Murnane C."/>
            <person name="Gray E."/>
            <person name="Humphries M."/>
            <person name="Sycamore N."/>
            <person name="Barker D."/>
            <person name="Saunders D."/>
            <person name="Wallis J."/>
            <person name="Babbage A."/>
            <person name="Hammond S."/>
            <person name="Mashreghi-Mohammadi M."/>
            <person name="Barr L."/>
            <person name="Martin S."/>
            <person name="Wray P."/>
            <person name="Ellington A."/>
            <person name="Matthews N."/>
            <person name="Ellwood M."/>
            <person name="Woodmansey R."/>
            <person name="Clark G."/>
            <person name="Cooper J."/>
            <person name="Cooper J."/>
            <person name="Tromans A."/>
            <person name="Grafham D."/>
            <person name="Skuce C."/>
            <person name="Pandian R."/>
            <person name="Andrews R."/>
            <person name="Harrison E."/>
            <person name="Kimberley A."/>
            <person name="Garnett J."/>
            <person name="Fosker N."/>
            <person name="Hall R."/>
            <person name="Garner P."/>
            <person name="Kelly D."/>
            <person name="Bird C."/>
            <person name="Palmer S."/>
            <person name="Gehring I."/>
            <person name="Berger A."/>
            <person name="Dooley C.M."/>
            <person name="Ersan-Urun Z."/>
            <person name="Eser C."/>
            <person name="Geiger H."/>
            <person name="Geisler M."/>
            <person name="Karotki L."/>
            <person name="Kirn A."/>
            <person name="Konantz J."/>
            <person name="Konantz M."/>
            <person name="Oberlander M."/>
            <person name="Rudolph-Geiger S."/>
            <person name="Teucke M."/>
            <person name="Lanz C."/>
            <person name="Raddatz G."/>
            <person name="Osoegawa K."/>
            <person name="Zhu B."/>
            <person name="Rapp A."/>
            <person name="Widaa S."/>
            <person name="Langford C."/>
            <person name="Yang F."/>
            <person name="Schuster S.C."/>
            <person name="Carter N.P."/>
            <person name="Harrow J."/>
            <person name="Ning Z."/>
            <person name="Herrero J."/>
            <person name="Searle S.M."/>
            <person name="Enright A."/>
            <person name="Geisler R."/>
            <person name="Plasterk R.H."/>
            <person name="Lee C."/>
            <person name="Westerfield M."/>
            <person name="de Jong P.J."/>
            <person name="Zon L.I."/>
            <person name="Postlethwait J.H."/>
            <person name="Nusslein-Volhard C."/>
            <person name="Hubbard T.J."/>
            <person name="Roest Crollius H."/>
            <person name="Rogers J."/>
            <person name="Stemple D.L."/>
        </authorList>
    </citation>
    <scope>NUCLEOTIDE SEQUENCE [LARGE SCALE GENOMIC DNA]</scope>
    <source>
        <strain evidence="3 4">Tuebingen</strain>
    </source>
</reference>
<name>A0A0R4ID77_DANRE</name>
<keyword evidence="4" id="KW-1185">Reference proteome</keyword>
<proteinExistence type="evidence at protein level"/>
<protein>
    <submittedName>
        <fullName evidence="5">Uncharacterized protein LOC556628 precursor</fullName>
    </submittedName>
    <submittedName>
        <fullName evidence="3">Zgc:111868</fullName>
    </submittedName>
</protein>
<feature type="region of interest" description="Disordered" evidence="1">
    <location>
        <begin position="513"/>
        <end position="546"/>
    </location>
</feature>
<feature type="signal peptide" evidence="2">
    <location>
        <begin position="1"/>
        <end position="28"/>
    </location>
</feature>
<feature type="region of interest" description="Disordered" evidence="1">
    <location>
        <begin position="141"/>
        <end position="162"/>
    </location>
</feature>
<dbReference type="KEGG" id="dre:556628"/>
<dbReference type="OrthoDB" id="8963851at2759"/>
<sequence length="968" mass="99442">MYFLTMDPGQIRVHLLLIILICWKHAVANRSLSSQKVQPQQNWFVKGSFGPQVVQSSVLEVPVTASIPSEEVVSVLAGNSPSSHSESMSLTQSAPSALVSSLVLPQNLQTSGSYVLGSNRKYAFATSDGSKLQGASLLASMGSGSSGGLTSQSQGSSSPSNTGSFLKFDFSPSWVPSRSSLDHEIPSTLCKISSAGSSSSSPKPDSPNVSSQSTSSQNTLMSSANTKPAIASPMGLIQFTSGQDSSSKHTLSSQSRVDSKLAISNQYVPVQGIAYSSVVQPQGATIQYAKPSSVNVPVSSEVTLSGLPLSLSQSSLMWQPTKIQGLQSSGKTALQGFLTSGAMQSSSLTPSGFPGSTSSQSQGTSVHVAASPLSVSQSTSGLGSTIQYTSSSQGLVDRLLPASSQSVPVQGIAYSSVAQPQSTTGQSAQTSSAKLILSKAVQSLSPLSINQLSRPQPFVTAVSKELQTSGTTQGSFLTPSVVGSISTQSQGTPGLYVPTALEEVLVYSQAIPSESQSPLQPSTSLLSGFQSSSTGSQSVTSQGSKPSTSFSTLASLGGLTSQSQGTSNKYTPGSSVYVKLAASPLSQSTSGLESSSQYISSSQGWVDSQLAASSQSAPVQGIAYSSVALPQSTSQNALTSSKVLLSSKAIKGVSPLYVNQPSRPQPFVTVSKGLQTSGTIQSGSLTLPSGFSGSTSPQPQGTSGVYTPTAVKEVLMYSQAAPSESLSILQPSTSLHSTVLQGSTVSQGFKTPSTDGTFIKLQETSSQYVPTALDVELPLRPSQGSKQEFLISGPATQWRPSSTSWSPDYETSRTVVSQVNAASPSFNYAGRLSGQFASPQAGIAYSGLPSTAVSQSSSSGSSQFPVLPALSLPLVQSTTSSSHKTPSLSSTLLRPSKPIQAASGSSITSPMSAAQSILAQRPIKYVASSVGSNAQAVSQGLVSVQSAVPMFDSSNLNPIVDDQAMVID</sequence>
<evidence type="ECO:0000313" key="6">
    <source>
        <dbReference type="ZFIN" id="ZDB-GENE-050809-138"/>
    </source>
</evidence>
<evidence type="ECO:0000256" key="2">
    <source>
        <dbReference type="SAM" id="SignalP"/>
    </source>
</evidence>
<dbReference type="SMR" id="A0A0R4ID77"/>
<feature type="chain" id="PRO_5043058563" evidence="2 5">
    <location>
        <begin position="29"/>
        <end position="968"/>
    </location>
</feature>
<reference evidence="3" key="3">
    <citation type="submission" date="2015-11" db="UniProtKB">
        <authorList>
            <consortium name="Ensembl"/>
        </authorList>
    </citation>
    <scope>IDENTIFICATION</scope>
    <source>
        <strain evidence="3">Tuebingen</strain>
    </source>
</reference>
<dbReference type="AGR" id="ZFIN:ZDB-GENE-050809-138"/>
<evidence type="ECO:0000313" key="3">
    <source>
        <dbReference type="Ensembl" id="ENSDARP00000131087"/>
    </source>
</evidence>
<dbReference type="Bgee" id="ENSDARG00000099060">
    <property type="expression patterns" value="Expressed in bone element and 23 other cell types or tissues"/>
</dbReference>
<feature type="region of interest" description="Disordered" evidence="1">
    <location>
        <begin position="192"/>
        <end position="223"/>
    </location>
</feature>
<dbReference type="EMBL" id="CU607079">
    <property type="status" value="NOT_ANNOTATED_CDS"/>
    <property type="molecule type" value="Genomic_DNA"/>
</dbReference>
<dbReference type="AlphaFoldDB" id="A0A0R4ID77"/>
<reference evidence="5" key="4">
    <citation type="submission" date="2025-04" db="UniProtKB">
        <authorList>
            <consortium name="RefSeq"/>
        </authorList>
    </citation>
    <scope>IDENTIFICATION</scope>
    <source>
        <strain evidence="5">Tuebingen</strain>
    </source>
</reference>
<evidence type="ECO:0000313" key="5">
    <source>
        <dbReference type="RefSeq" id="NP_001410464.1"/>
    </source>
</evidence>
<feature type="region of interest" description="Disordered" evidence="1">
    <location>
        <begin position="345"/>
        <end position="370"/>
    </location>
</feature>
<dbReference type="Ensembl" id="ENSDART00000171075.2">
    <property type="protein sequence ID" value="ENSDARP00000131087.1"/>
    <property type="gene ID" value="ENSDARG00000099060.2"/>
</dbReference>
<evidence type="ECO:0000256" key="1">
    <source>
        <dbReference type="SAM" id="MobiDB-lite"/>
    </source>
</evidence>
<feature type="region of interest" description="Disordered" evidence="1">
    <location>
        <begin position="685"/>
        <end position="704"/>
    </location>
</feature>
<gene>
    <name evidence="5" type="primary">wu:fd14f12</name>
    <name evidence="5" type="synonym">fd14f12</name>
    <name evidence="5" type="synonym">si:ch73-207h17.1</name>
    <name evidence="5 6" type="ORF">zgc:111868</name>
</gene>
<organism evidence="3">
    <name type="scientific">Danio rerio</name>
    <name type="common">Zebrafish</name>
    <name type="synonym">Brachydanio rerio</name>
    <dbReference type="NCBI Taxonomy" id="7955"/>
    <lineage>
        <taxon>Eukaryota</taxon>
        <taxon>Metazoa</taxon>
        <taxon>Chordata</taxon>
        <taxon>Craniata</taxon>
        <taxon>Vertebrata</taxon>
        <taxon>Euteleostomi</taxon>
        <taxon>Actinopterygii</taxon>
        <taxon>Neopterygii</taxon>
        <taxon>Teleostei</taxon>
        <taxon>Ostariophysi</taxon>
        <taxon>Cypriniformes</taxon>
        <taxon>Danionidae</taxon>
        <taxon>Danioninae</taxon>
        <taxon>Danio</taxon>
    </lineage>
</organism>
<evidence type="ECO:0000313" key="4">
    <source>
        <dbReference type="Proteomes" id="UP000000437"/>
    </source>
</evidence>
<dbReference type="ZFIN" id="ZDB-GENE-050809-138">
    <property type="gene designation" value="zgc:111868"/>
</dbReference>
<dbReference type="OMA" id="QWFQASG"/>
<dbReference type="RefSeq" id="NP_001410464.1">
    <property type="nucleotide sequence ID" value="NM_001423535.1"/>
</dbReference>